<proteinExistence type="inferred from homology"/>
<gene>
    <name evidence="6" type="ordered locus">Fleli_3453</name>
</gene>
<sequence length="735" mass="84705">MQPLVSASREELDIELLVKEGQIPTDIYGHVFVNSSVGSVNSNGLPYPKTTPSGKANSEYGSPILNGDSMVFRFDFDKTGKVTLKSRLLKPPSYYADLASKQGTARHKKYGFSNMGISRISFELGASNLLSTALTPFKTKNEDCIRMLATSDLGRPFEIDINTLKVITPIGTNEQWQAKNVPFIDWVFPIHQTSAHPSFDPITKELFTVNYVKGSKNTASLIRIGEGLIQKRNAIKNHFKHAVLRANEVSKNEIYSYFTKLHSKADYNQSKINQDEEISFVTKTSTWIKNRFKNLTNLKTTTEPILYLMKWEGDEAIHIWKLTQENGTPINILQCMHQTSLSRDYILLIDASFKVGLDVLMNNPFPQNPNFNKILRELVASKQFPYTKMYIVRRQDLTEDTDVVKVKQFHIPIETIHFTTNYENPNGQVTFYTANNAGACLAEWVRYYDKIVNFPKDTPIEEGTAGILAVGEMDIARMGKFVVDVENEKFIKEKLYHNIGNIKQEENTEQPQKVGAHTWGVGLYTHRDIISESAPHSEIKHIYWQCSGIEHRRLTRFVYNSYKNYPNRIVPLKDIENYTLQEIPATLTCLDTEKMEIIDFYEFPRNNEIRALQFIPRKDTKINSAKKTIPSTDGYILCMMINGKGQKPNVDYEREIWIFDAANLQKGAICILHHPSLIYFFTLHSAWIPYLEKRKSDYQVNLRRDYQSQIEKLSSKKKRKELHKFMSEHVFPFFE</sequence>
<keyword evidence="2 5" id="KW-0479">Metal-binding</keyword>
<dbReference type="GO" id="GO:0046872">
    <property type="term" value="F:metal ion binding"/>
    <property type="evidence" value="ECO:0007669"/>
    <property type="project" value="UniProtKB-KW"/>
</dbReference>
<evidence type="ECO:0000256" key="3">
    <source>
        <dbReference type="ARBA" id="ARBA00023002"/>
    </source>
</evidence>
<evidence type="ECO:0000256" key="5">
    <source>
        <dbReference type="PIRSR" id="PIRSR604294-1"/>
    </source>
</evidence>
<feature type="binding site" evidence="5">
    <location>
        <position position="196"/>
    </location>
    <ligand>
        <name>Fe cation</name>
        <dbReference type="ChEBI" id="CHEBI:24875"/>
        <note>catalytic</note>
    </ligand>
</feature>
<dbReference type="GO" id="GO:0010436">
    <property type="term" value="F:carotenoid dioxygenase activity"/>
    <property type="evidence" value="ECO:0007669"/>
    <property type="project" value="TreeGrafter"/>
</dbReference>
<keyword evidence="6" id="KW-0223">Dioxygenase</keyword>
<organism evidence="6 7">
    <name type="scientific">Bernardetia litoralis (strain ATCC 23117 / DSM 6794 / NBRC 15988 / NCIMB 1366 / Fx l1 / Sio-4)</name>
    <name type="common">Flexibacter litoralis</name>
    <dbReference type="NCBI Taxonomy" id="880071"/>
    <lineage>
        <taxon>Bacteria</taxon>
        <taxon>Pseudomonadati</taxon>
        <taxon>Bacteroidota</taxon>
        <taxon>Cytophagia</taxon>
        <taxon>Cytophagales</taxon>
        <taxon>Bernardetiaceae</taxon>
        <taxon>Bernardetia</taxon>
    </lineage>
</organism>
<dbReference type="GO" id="GO:0016121">
    <property type="term" value="P:carotene catabolic process"/>
    <property type="evidence" value="ECO:0007669"/>
    <property type="project" value="TreeGrafter"/>
</dbReference>
<dbReference type="PANTHER" id="PTHR10543:SF89">
    <property type="entry name" value="CAROTENOID 9,10(9',10')-CLEAVAGE DIOXYGENASE 1"/>
    <property type="match status" value="1"/>
</dbReference>
<keyword evidence="3" id="KW-0560">Oxidoreductase</keyword>
<keyword evidence="7" id="KW-1185">Reference proteome</keyword>
<dbReference type="Pfam" id="PF03055">
    <property type="entry name" value="RPE65"/>
    <property type="match status" value="2"/>
</dbReference>
<dbReference type="STRING" id="880071.Fleli_3453"/>
<dbReference type="KEGG" id="fli:Fleli_3453"/>
<dbReference type="AlphaFoldDB" id="I4AP88"/>
<evidence type="ECO:0000256" key="1">
    <source>
        <dbReference type="ARBA" id="ARBA00006787"/>
    </source>
</evidence>
<dbReference type="OrthoDB" id="972944at2"/>
<dbReference type="PANTHER" id="PTHR10543">
    <property type="entry name" value="BETA-CAROTENE DIOXYGENASE"/>
    <property type="match status" value="1"/>
</dbReference>
<evidence type="ECO:0000313" key="7">
    <source>
        <dbReference type="Proteomes" id="UP000006054"/>
    </source>
</evidence>
<keyword evidence="4 5" id="KW-0408">Iron</keyword>
<comment type="similarity">
    <text evidence="1">Belongs to the carotenoid oxygenase family.</text>
</comment>
<evidence type="ECO:0000313" key="6">
    <source>
        <dbReference type="EMBL" id="AFM05773.1"/>
    </source>
</evidence>
<dbReference type="eggNOG" id="COG3670">
    <property type="taxonomic scope" value="Bacteria"/>
</dbReference>
<evidence type="ECO:0000256" key="4">
    <source>
        <dbReference type="ARBA" id="ARBA00023004"/>
    </source>
</evidence>
<protein>
    <submittedName>
        <fullName evidence="6">Lignostilbene-alpha,beta-dioxygenase-like enzyme</fullName>
    </submittedName>
</protein>
<evidence type="ECO:0000256" key="2">
    <source>
        <dbReference type="ARBA" id="ARBA00022723"/>
    </source>
</evidence>
<dbReference type="RefSeq" id="WP_014799199.1">
    <property type="nucleotide sequence ID" value="NC_018018.1"/>
</dbReference>
<reference evidence="7" key="1">
    <citation type="submission" date="2012-06" db="EMBL/GenBank/DDBJ databases">
        <title>The complete genome of Flexibacter litoralis DSM 6794.</title>
        <authorList>
            <person name="Lucas S."/>
            <person name="Copeland A."/>
            <person name="Lapidus A."/>
            <person name="Glavina del Rio T."/>
            <person name="Dalin E."/>
            <person name="Tice H."/>
            <person name="Bruce D."/>
            <person name="Goodwin L."/>
            <person name="Pitluck S."/>
            <person name="Peters L."/>
            <person name="Ovchinnikova G."/>
            <person name="Lu M."/>
            <person name="Kyrpides N."/>
            <person name="Mavromatis K."/>
            <person name="Ivanova N."/>
            <person name="Brettin T."/>
            <person name="Detter J.C."/>
            <person name="Han C."/>
            <person name="Larimer F."/>
            <person name="Land M."/>
            <person name="Hauser L."/>
            <person name="Markowitz V."/>
            <person name="Cheng J.-F."/>
            <person name="Hugenholtz P."/>
            <person name="Woyke T."/>
            <person name="Wu D."/>
            <person name="Spring S."/>
            <person name="Lang E."/>
            <person name="Kopitz M."/>
            <person name="Brambilla E."/>
            <person name="Klenk H.-P."/>
            <person name="Eisen J.A."/>
        </authorList>
    </citation>
    <scope>NUCLEOTIDE SEQUENCE [LARGE SCALE GENOMIC DNA]</scope>
    <source>
        <strain evidence="7">ATCC 23117 / DSM 6794 / NBRC 15988 / NCIMB 1366 / Sio-4</strain>
    </source>
</reference>
<dbReference type="EMBL" id="CP003345">
    <property type="protein sequence ID" value="AFM05773.1"/>
    <property type="molecule type" value="Genomic_DNA"/>
</dbReference>
<comment type="cofactor">
    <cofactor evidence="5">
        <name>Fe(2+)</name>
        <dbReference type="ChEBI" id="CHEBI:29033"/>
    </cofactor>
    <text evidence="5">Binds 1 Fe(2+) ion per subunit.</text>
</comment>
<accession>I4AP88</accession>
<dbReference type="Proteomes" id="UP000006054">
    <property type="component" value="Chromosome"/>
</dbReference>
<name>I4AP88_BERLS</name>
<dbReference type="HOGENOM" id="CLU_024869_0_0_10"/>
<dbReference type="InterPro" id="IPR004294">
    <property type="entry name" value="Carotenoid_Oase"/>
</dbReference>